<keyword evidence="1" id="KW-0596">Phosphopantetheine</keyword>
<evidence type="ECO:0000256" key="2">
    <source>
        <dbReference type="ARBA" id="ARBA00022553"/>
    </source>
</evidence>
<organism evidence="5 6">
    <name type="scientific">Heterobasidion irregulare (strain TC 32-1)</name>
    <dbReference type="NCBI Taxonomy" id="747525"/>
    <lineage>
        <taxon>Eukaryota</taxon>
        <taxon>Fungi</taxon>
        <taxon>Dikarya</taxon>
        <taxon>Basidiomycota</taxon>
        <taxon>Agaricomycotina</taxon>
        <taxon>Agaricomycetes</taxon>
        <taxon>Russulales</taxon>
        <taxon>Bondarzewiaceae</taxon>
        <taxon>Heterobasidion</taxon>
        <taxon>Heterobasidion annosum species complex</taxon>
    </lineage>
</organism>
<dbReference type="GeneID" id="20677106"/>
<dbReference type="Pfam" id="PF00550">
    <property type="entry name" value="PP-binding"/>
    <property type="match status" value="1"/>
</dbReference>
<dbReference type="SUPFAM" id="SSF51735">
    <property type="entry name" value="NAD(P)-binding Rossmann-fold domains"/>
    <property type="match status" value="1"/>
</dbReference>
<dbReference type="PANTHER" id="PTHR43439">
    <property type="entry name" value="PHENYLACETATE-COENZYME A LIGASE"/>
    <property type="match status" value="1"/>
</dbReference>
<evidence type="ECO:0000256" key="1">
    <source>
        <dbReference type="ARBA" id="ARBA00022450"/>
    </source>
</evidence>
<dbReference type="PROSITE" id="PS00455">
    <property type="entry name" value="AMP_BINDING"/>
    <property type="match status" value="1"/>
</dbReference>
<dbReference type="eggNOG" id="KOG1178">
    <property type="taxonomic scope" value="Eukaryota"/>
</dbReference>
<dbReference type="AlphaFoldDB" id="W4JTY3"/>
<dbReference type="InterPro" id="IPR013120">
    <property type="entry name" value="FAR_NAD-bd"/>
</dbReference>
<dbReference type="Gene3D" id="1.10.1200.10">
    <property type="entry name" value="ACP-like"/>
    <property type="match status" value="1"/>
</dbReference>
<dbReference type="PANTHER" id="PTHR43439:SF2">
    <property type="entry name" value="ENZYME, PUTATIVE (JCVI)-RELATED"/>
    <property type="match status" value="1"/>
</dbReference>
<protein>
    <recommendedName>
        <fullName evidence="4">Polyketide synthase-like phosphopantetheine-binding domain-containing protein</fullName>
    </recommendedName>
</protein>
<evidence type="ECO:0000313" key="5">
    <source>
        <dbReference type="EMBL" id="ETW76321.1"/>
    </source>
</evidence>
<dbReference type="SMART" id="SM00823">
    <property type="entry name" value="PKS_PP"/>
    <property type="match status" value="1"/>
</dbReference>
<dbReference type="EMBL" id="KI925464">
    <property type="protein sequence ID" value="ETW76321.1"/>
    <property type="molecule type" value="Genomic_DNA"/>
</dbReference>
<dbReference type="InParanoid" id="W4JTY3"/>
<dbReference type="STRING" id="747525.W4JTY3"/>
<evidence type="ECO:0000256" key="3">
    <source>
        <dbReference type="SAM" id="MobiDB-lite"/>
    </source>
</evidence>
<proteinExistence type="predicted"/>
<dbReference type="Pfam" id="PF00501">
    <property type="entry name" value="AMP-binding"/>
    <property type="match status" value="2"/>
</dbReference>
<dbReference type="Pfam" id="PF23562">
    <property type="entry name" value="AMP-binding_C_3"/>
    <property type="match status" value="1"/>
</dbReference>
<gene>
    <name evidence="5" type="ORF">HETIRDRAFT_460739</name>
</gene>
<dbReference type="Proteomes" id="UP000030671">
    <property type="component" value="Unassembled WGS sequence"/>
</dbReference>
<dbReference type="SUPFAM" id="SSF47336">
    <property type="entry name" value="ACP-like"/>
    <property type="match status" value="1"/>
</dbReference>
<dbReference type="KEGG" id="hir:HETIRDRAFT_460739"/>
<dbReference type="RefSeq" id="XP_009551243.1">
    <property type="nucleotide sequence ID" value="XM_009552948.1"/>
</dbReference>
<dbReference type="Gene3D" id="3.40.50.12780">
    <property type="entry name" value="N-terminal domain of ligase-like"/>
    <property type="match status" value="2"/>
</dbReference>
<keyword evidence="2" id="KW-0597">Phosphoprotein</keyword>
<feature type="compositionally biased region" description="Pro residues" evidence="3">
    <location>
        <begin position="1"/>
        <end position="10"/>
    </location>
</feature>
<sequence>MAPFPVPDHIPTPQGQNCPTFAPPPLDGSYTVPELFDYNAAHNPAHPLFVYADPAAGDRAGQTRTIRYPEAWRMIRRTAAVVHANYRRREAEYRAQEGVRPAGQGPTIGILANLDTISYFSMLVATMRLGFVPFPISIRNSPAGVAHLLSRTHVIQLYVSPDPAMRRLCAEAVALLAAEDGGVQVEVLPVVQFAEIEDAAWEGAEAEEPQVAFGKLDLDSVACLMHSSGSTSFPKPIYIGHRTFLQWTMLPSFGQVDLCSTVLGVHAVPLFHAMGIVNVIWTVRLTFSLFPPAYARARARVLNVSPCLCPAVHPARRCASLSPRPPLRIAVPPPAAYAAHAAPRAPAQVVSGLIMGVFRPSLPPTVPTPERYLAGIKATRSDVLFCVPSFVEAWVRDPENIPAMKSLRAIVYSGAPMNKAIGDQLARLGVALFPFYGATEIGCFSMFIPSEVPAVDEWEYFKISPHLEVEMLPQEGADDIFEATIVHTPYFKPNVINGTARDGRGVYRTSDLVQRHPRDPERWRMYGRADDQLMLSTGEKTNPGPLEAILVHDPHVAAAIMFGRGRFQNGVLIEPKAEFAFDPKDEDRLAEFRNKVWPSVERLNQFAPAHSRLFKEMILVADPQKPFEYTPKGTPRRHVVINAYAPEIEALYAAVRDASQTDLAPPAAWTPHATREFVRAAVERVLKRALGDADDLFQEGCDSLQATYIRNTVLHALRQSSRVALHALPANFVYDNPTIAALAAFILRLFSAGADGGADAEAAAAATARTLDALVEKYASGFTTHVARPGAEAAASADEVVLVTGTTGRLGAHLLAQLAARPSVRKVFALNRPGADTGARQRDAFVAWGLDVGVLAGGKVVLLTGDLAQSRLGLGEAYDEVRTSITGIIHNAWRVDFNLSITSFEPLIAGVRNLVDLALASPRSTAPSVLFTSSISVLINQPSPVPELPIADARGVVGLGYGESKWAAESVLLRAAREAGLRANVVRVGQLSGDRARGGWNAKEWVPALLQASRVLGAVPRREEDISWVPVDVAASALLEMLGSPEPVLHLVHPRPVKWSVVSDAASKALGVPTVPYAEWVAKLQAAHRAAAEAGADHDAADRNAGLQLVDFFANKLAGETAVVLGTERAVRAAGSLASAEALGAGDVEKWIEYWRGIGFLAPAAEGAGAGAV</sequence>
<keyword evidence="6" id="KW-1185">Reference proteome</keyword>
<dbReference type="InterPro" id="IPR020845">
    <property type="entry name" value="AMP-binding_CS"/>
</dbReference>
<reference evidence="5 6" key="1">
    <citation type="journal article" date="2012" name="New Phytol.">
        <title>Insight into trade-off between wood decay and parasitism from the genome of a fungal forest pathogen.</title>
        <authorList>
            <person name="Olson A."/>
            <person name="Aerts A."/>
            <person name="Asiegbu F."/>
            <person name="Belbahri L."/>
            <person name="Bouzid O."/>
            <person name="Broberg A."/>
            <person name="Canback B."/>
            <person name="Coutinho P.M."/>
            <person name="Cullen D."/>
            <person name="Dalman K."/>
            <person name="Deflorio G."/>
            <person name="van Diepen L.T."/>
            <person name="Dunand C."/>
            <person name="Duplessis S."/>
            <person name="Durling M."/>
            <person name="Gonthier P."/>
            <person name="Grimwood J."/>
            <person name="Fossdal C.G."/>
            <person name="Hansson D."/>
            <person name="Henrissat B."/>
            <person name="Hietala A."/>
            <person name="Himmelstrand K."/>
            <person name="Hoffmeister D."/>
            <person name="Hogberg N."/>
            <person name="James T.Y."/>
            <person name="Karlsson M."/>
            <person name="Kohler A."/>
            <person name="Kues U."/>
            <person name="Lee Y.H."/>
            <person name="Lin Y.C."/>
            <person name="Lind M."/>
            <person name="Lindquist E."/>
            <person name="Lombard V."/>
            <person name="Lucas S."/>
            <person name="Lunden K."/>
            <person name="Morin E."/>
            <person name="Murat C."/>
            <person name="Park J."/>
            <person name="Raffaello T."/>
            <person name="Rouze P."/>
            <person name="Salamov A."/>
            <person name="Schmutz J."/>
            <person name="Solheim H."/>
            <person name="Stahlberg J."/>
            <person name="Velez H."/>
            <person name="de Vries R.P."/>
            <person name="Wiebenga A."/>
            <person name="Woodward S."/>
            <person name="Yakovlev I."/>
            <person name="Garbelotto M."/>
            <person name="Martin F."/>
            <person name="Grigoriev I.V."/>
            <person name="Stenlid J."/>
        </authorList>
    </citation>
    <scope>NUCLEOTIDE SEQUENCE [LARGE SCALE GENOMIC DNA]</scope>
    <source>
        <strain evidence="5 6">TC 32-1</strain>
    </source>
</reference>
<dbReference type="InterPro" id="IPR000873">
    <property type="entry name" value="AMP-dep_synth/lig_dom"/>
</dbReference>
<name>W4JTY3_HETIT</name>
<dbReference type="Gene3D" id="3.40.50.720">
    <property type="entry name" value="NAD(P)-binding Rossmann-like Domain"/>
    <property type="match status" value="1"/>
</dbReference>
<dbReference type="InterPro" id="IPR009081">
    <property type="entry name" value="PP-bd_ACP"/>
</dbReference>
<evidence type="ECO:0000259" key="4">
    <source>
        <dbReference type="SMART" id="SM00823"/>
    </source>
</evidence>
<dbReference type="InterPro" id="IPR020806">
    <property type="entry name" value="PKS_PP-bd"/>
</dbReference>
<dbReference type="InterPro" id="IPR036736">
    <property type="entry name" value="ACP-like_sf"/>
</dbReference>
<dbReference type="SUPFAM" id="SSF56801">
    <property type="entry name" value="Acetyl-CoA synthetase-like"/>
    <property type="match status" value="2"/>
</dbReference>
<feature type="domain" description="Polyketide synthase-like phosphopantetheine-binding" evidence="4">
    <location>
        <begin position="675"/>
        <end position="750"/>
    </location>
</feature>
<dbReference type="InterPro" id="IPR051414">
    <property type="entry name" value="Adenylate-forming_Reductase"/>
</dbReference>
<dbReference type="InterPro" id="IPR042099">
    <property type="entry name" value="ANL_N_sf"/>
</dbReference>
<evidence type="ECO:0000313" key="6">
    <source>
        <dbReference type="Proteomes" id="UP000030671"/>
    </source>
</evidence>
<accession>W4JTY3</accession>
<feature type="region of interest" description="Disordered" evidence="3">
    <location>
        <begin position="1"/>
        <end position="24"/>
    </location>
</feature>
<dbReference type="InterPro" id="IPR036291">
    <property type="entry name" value="NAD(P)-bd_dom_sf"/>
</dbReference>
<dbReference type="Pfam" id="PF07993">
    <property type="entry name" value="NAD_binding_4"/>
    <property type="match status" value="1"/>
</dbReference>
<dbReference type="GO" id="GO:0031177">
    <property type="term" value="F:phosphopantetheine binding"/>
    <property type="evidence" value="ECO:0007669"/>
    <property type="project" value="InterPro"/>
</dbReference>
<dbReference type="OrthoDB" id="429813at2759"/>
<dbReference type="HOGENOM" id="CLU_002220_1_0_1"/>